<feature type="binding site" evidence="17">
    <location>
        <begin position="401"/>
        <end position="405"/>
    </location>
    <ligand>
        <name>AMP</name>
        <dbReference type="ChEBI" id="CHEBI:456215"/>
    </ligand>
</feature>
<evidence type="ECO:0000256" key="12">
    <source>
        <dbReference type="ARBA" id="ARBA00023239"/>
    </source>
</evidence>
<dbReference type="PROSITE" id="PS51385">
    <property type="entry name" value="YJEF_N"/>
    <property type="match status" value="1"/>
</dbReference>
<feature type="binding site" evidence="18">
    <location>
        <position position="148"/>
    </location>
    <ligand>
        <name>K(+)</name>
        <dbReference type="ChEBI" id="CHEBI:29103"/>
    </ligand>
</feature>
<evidence type="ECO:0000256" key="15">
    <source>
        <dbReference type="ARBA" id="ARBA00048238"/>
    </source>
</evidence>
<comment type="catalytic activity">
    <reaction evidence="15 17 19">
        <text>(6S)-NADHX + ADP = AMP + phosphate + NADH + H(+)</text>
        <dbReference type="Rhea" id="RHEA:32223"/>
        <dbReference type="ChEBI" id="CHEBI:15378"/>
        <dbReference type="ChEBI" id="CHEBI:43474"/>
        <dbReference type="ChEBI" id="CHEBI:57945"/>
        <dbReference type="ChEBI" id="CHEBI:64074"/>
        <dbReference type="ChEBI" id="CHEBI:456215"/>
        <dbReference type="ChEBI" id="CHEBI:456216"/>
        <dbReference type="EC" id="4.2.1.136"/>
    </reaction>
</comment>
<keyword evidence="11 18" id="KW-0413">Isomerase</keyword>
<accession>A0A0P0Z387</accession>
<evidence type="ECO:0000256" key="19">
    <source>
        <dbReference type="PIRNR" id="PIRNR017184"/>
    </source>
</evidence>
<reference evidence="22" key="1">
    <citation type="journal article" date="2015" name="Proc. Natl. Acad. Sci. U.S.A.">
        <title>Bacterial clade with the ribosomal RNA operon on a small plasmid rather than the chromosome.</title>
        <authorList>
            <person name="Anda M."/>
            <person name="Ohtsubo Y."/>
            <person name="Okubo T."/>
            <person name="Sugawara M."/>
            <person name="Nagata Y."/>
            <person name="Tsuda M."/>
            <person name="Minamisawa K."/>
            <person name="Mitsui H."/>
        </authorList>
    </citation>
    <scope>NUCLEOTIDE SEQUENCE</scope>
    <source>
        <strain evidence="22">JCM 14755</strain>
    </source>
</reference>
<evidence type="ECO:0000256" key="8">
    <source>
        <dbReference type="ARBA" id="ARBA00022857"/>
    </source>
</evidence>
<dbReference type="GO" id="GO:0005524">
    <property type="term" value="F:ATP binding"/>
    <property type="evidence" value="ECO:0007669"/>
    <property type="project" value="UniProtKB-UniRule"/>
</dbReference>
<name>A0A0P0Z387_9HYPH</name>
<dbReference type="GO" id="GO:0052855">
    <property type="term" value="F:ADP-dependent NAD(P)H-hydrate dehydratase activity"/>
    <property type="evidence" value="ECO:0007669"/>
    <property type="project" value="UniProtKB-UniRule"/>
</dbReference>
<evidence type="ECO:0000256" key="9">
    <source>
        <dbReference type="ARBA" id="ARBA00022958"/>
    </source>
</evidence>
<evidence type="ECO:0000256" key="17">
    <source>
        <dbReference type="HAMAP-Rule" id="MF_01965"/>
    </source>
</evidence>
<comment type="function">
    <text evidence="18">Catalyzes the epimerization of the S- and R-forms of NAD(P)HX, a damaged form of NAD(P)H that is a result of enzymatic or heat-dependent hydration. This is a prerequisite for the S-specific NAD(P)H-hydrate dehydratase to allow the repair of both epimers of NAD(P)HX.</text>
</comment>
<dbReference type="InterPro" id="IPR017953">
    <property type="entry name" value="Carbohydrate_kinase_pred_CS"/>
</dbReference>
<feature type="binding site" evidence="17">
    <location>
        <position position="247"/>
    </location>
    <ligand>
        <name>(6S)-NADPHX</name>
        <dbReference type="ChEBI" id="CHEBI:64076"/>
    </ligand>
</feature>
<dbReference type="InterPro" id="IPR004443">
    <property type="entry name" value="YjeF_N_dom"/>
</dbReference>
<feature type="binding site" evidence="17">
    <location>
        <position position="310"/>
    </location>
    <ligand>
        <name>(6S)-NADPHX</name>
        <dbReference type="ChEBI" id="CHEBI:64076"/>
    </ligand>
</feature>
<evidence type="ECO:0000256" key="7">
    <source>
        <dbReference type="ARBA" id="ARBA00022840"/>
    </source>
</evidence>
<comment type="function">
    <text evidence="14 19">Bifunctional enzyme that catalyzes the epimerization of the S- and R-forms of NAD(P)HX and the dehydration of the S-form of NAD(P)HX at the expense of ADP, which is converted to AMP. This allows the repair of both epimers of NAD(P)HX, a damaged form of NAD(P)H that is a result of enzymatic or heat-dependent hydration.</text>
</comment>
<dbReference type="NCBIfam" id="TIGR00197">
    <property type="entry name" value="yjeF_nterm"/>
    <property type="match status" value="1"/>
</dbReference>
<comment type="similarity">
    <text evidence="4 19">In the C-terminal section; belongs to the NnrD/CARKD family.</text>
</comment>
<evidence type="ECO:0000256" key="2">
    <source>
        <dbReference type="ARBA" id="ARBA00000909"/>
    </source>
</evidence>
<feature type="binding site" evidence="17">
    <location>
        <position position="430"/>
    </location>
    <ligand>
        <name>AMP</name>
        <dbReference type="ChEBI" id="CHEBI:456215"/>
    </ligand>
</feature>
<comment type="catalytic activity">
    <reaction evidence="2 18 19">
        <text>(6R)-NADPHX = (6S)-NADPHX</text>
        <dbReference type="Rhea" id="RHEA:32227"/>
        <dbReference type="ChEBI" id="CHEBI:64076"/>
        <dbReference type="ChEBI" id="CHEBI:64077"/>
        <dbReference type="EC" id="5.1.99.6"/>
    </reaction>
</comment>
<feature type="binding site" evidence="18">
    <location>
        <begin position="116"/>
        <end position="122"/>
    </location>
    <ligand>
        <name>(6S)-NADPHX</name>
        <dbReference type="ChEBI" id="CHEBI:64076"/>
    </ligand>
</feature>
<dbReference type="HAMAP" id="MF_01966">
    <property type="entry name" value="NADHX_epimerase"/>
    <property type="match status" value="1"/>
</dbReference>
<feature type="binding site" evidence="18">
    <location>
        <begin position="53"/>
        <end position="57"/>
    </location>
    <ligand>
        <name>(6S)-NADPHX</name>
        <dbReference type="ChEBI" id="CHEBI:64076"/>
    </ligand>
</feature>
<feature type="binding site" evidence="17">
    <location>
        <position position="431"/>
    </location>
    <ligand>
        <name>(6S)-NADPHX</name>
        <dbReference type="ChEBI" id="CHEBI:64076"/>
    </ligand>
</feature>
<keyword evidence="13" id="KW-0511">Multifunctional enzyme</keyword>
<dbReference type="InterPro" id="IPR029056">
    <property type="entry name" value="Ribokinase-like"/>
</dbReference>
<comment type="similarity">
    <text evidence="17">Belongs to the NnrD/CARKD family.</text>
</comment>
<dbReference type="InterPro" id="IPR030677">
    <property type="entry name" value="Nnr"/>
</dbReference>
<dbReference type="GO" id="GO:0046496">
    <property type="term" value="P:nicotinamide nucleotide metabolic process"/>
    <property type="evidence" value="ECO:0007669"/>
    <property type="project" value="UniProtKB-UniRule"/>
</dbReference>
<gene>
    <name evidence="17" type="primary">nnrD</name>
    <name evidence="18" type="synonym">nnrE</name>
</gene>
<dbReference type="SUPFAM" id="SSF64153">
    <property type="entry name" value="YjeF N-terminal domain-like"/>
    <property type="match status" value="1"/>
</dbReference>
<dbReference type="InterPro" id="IPR036652">
    <property type="entry name" value="YjeF_N_dom_sf"/>
</dbReference>
<dbReference type="PANTHER" id="PTHR12592:SF0">
    <property type="entry name" value="ATP-DEPENDENT (S)-NAD(P)H-HYDRATE DEHYDRATASE"/>
    <property type="match status" value="1"/>
</dbReference>
<comment type="catalytic activity">
    <reaction evidence="16 17 19">
        <text>(6S)-NADPHX + ADP = AMP + phosphate + NADPH + H(+)</text>
        <dbReference type="Rhea" id="RHEA:32235"/>
        <dbReference type="ChEBI" id="CHEBI:15378"/>
        <dbReference type="ChEBI" id="CHEBI:43474"/>
        <dbReference type="ChEBI" id="CHEBI:57783"/>
        <dbReference type="ChEBI" id="CHEBI:64076"/>
        <dbReference type="ChEBI" id="CHEBI:456215"/>
        <dbReference type="ChEBI" id="CHEBI:456216"/>
        <dbReference type="EC" id="4.2.1.136"/>
    </reaction>
</comment>
<dbReference type="PANTHER" id="PTHR12592">
    <property type="entry name" value="ATP-DEPENDENT (S)-NAD(P)H-HYDRATE DEHYDRATASE FAMILY MEMBER"/>
    <property type="match status" value="1"/>
</dbReference>
<protein>
    <recommendedName>
        <fullName evidence="19">Bifunctional NAD(P)H-hydrate repair enzyme</fullName>
    </recommendedName>
    <alternativeName>
        <fullName evidence="19">Nicotinamide nucleotide repair protein</fullName>
    </alternativeName>
    <domain>
        <recommendedName>
            <fullName evidence="19">ADP-dependent (S)-NAD(P)H-hydrate dehydratase</fullName>
            <ecNumber evidence="19">4.2.1.136</ecNumber>
        </recommendedName>
        <alternativeName>
            <fullName evidence="19">ADP-dependent NAD(P)HX dehydratase</fullName>
        </alternativeName>
    </domain>
    <domain>
        <recommendedName>
            <fullName evidence="19">NAD(P)H-hydrate epimerase</fullName>
            <ecNumber evidence="19">5.1.99.6</ecNumber>
        </recommendedName>
    </domain>
</protein>
<evidence type="ECO:0000256" key="4">
    <source>
        <dbReference type="ARBA" id="ARBA00009524"/>
    </source>
</evidence>
<dbReference type="Gene3D" id="3.40.1190.20">
    <property type="match status" value="1"/>
</dbReference>
<dbReference type="PIRSF" id="PIRSF017184">
    <property type="entry name" value="Nnr"/>
    <property type="match status" value="1"/>
</dbReference>
<keyword evidence="6 17" id="KW-0547">Nucleotide-binding</keyword>
<keyword evidence="5 18" id="KW-0479">Metal-binding</keyword>
<keyword evidence="10 17" id="KW-0520">NAD</keyword>
<feature type="domain" description="YjeF C-terminal" evidence="20">
    <location>
        <begin position="212"/>
        <end position="485"/>
    </location>
</feature>
<comment type="cofactor">
    <cofactor evidence="18 19">
        <name>K(+)</name>
        <dbReference type="ChEBI" id="CHEBI:29103"/>
    </cofactor>
    <text evidence="18 19">Binds 1 potassium ion per subunit.</text>
</comment>
<dbReference type="HAMAP" id="MF_01965">
    <property type="entry name" value="NADHX_dehydratase"/>
    <property type="match status" value="1"/>
</dbReference>
<dbReference type="PROSITE" id="PS51383">
    <property type="entry name" value="YJEF_C_3"/>
    <property type="match status" value="1"/>
</dbReference>
<comment type="cofactor">
    <cofactor evidence="17">
        <name>Mg(2+)</name>
        <dbReference type="ChEBI" id="CHEBI:18420"/>
    </cofactor>
</comment>
<evidence type="ECO:0000256" key="18">
    <source>
        <dbReference type="HAMAP-Rule" id="MF_01966"/>
    </source>
</evidence>
<dbReference type="PROSITE" id="PS01050">
    <property type="entry name" value="YJEF_C_2"/>
    <property type="match status" value="1"/>
</dbReference>
<feature type="binding site" evidence="18">
    <location>
        <position position="145"/>
    </location>
    <ligand>
        <name>(6S)-NADPHX</name>
        <dbReference type="ChEBI" id="CHEBI:64076"/>
    </ligand>
</feature>
<evidence type="ECO:0000256" key="6">
    <source>
        <dbReference type="ARBA" id="ARBA00022741"/>
    </source>
</evidence>
<dbReference type="Gene3D" id="3.40.50.10260">
    <property type="entry name" value="YjeF N-terminal domain"/>
    <property type="match status" value="1"/>
</dbReference>
<comment type="similarity">
    <text evidence="18">Belongs to the NnrE/AIBP family.</text>
</comment>
<dbReference type="CDD" id="cd01171">
    <property type="entry name" value="YXKO-related"/>
    <property type="match status" value="1"/>
</dbReference>
<feature type="domain" description="YjeF N-terminal" evidence="21">
    <location>
        <begin position="7"/>
        <end position="202"/>
    </location>
</feature>
<keyword evidence="22" id="KW-0808">Transferase</keyword>
<keyword evidence="22" id="KW-0418">Kinase</keyword>
<organism evidence="22">
    <name type="scientific">Aureimonas frigidaquae</name>
    <dbReference type="NCBI Taxonomy" id="424757"/>
    <lineage>
        <taxon>Bacteria</taxon>
        <taxon>Pseudomonadati</taxon>
        <taxon>Pseudomonadota</taxon>
        <taxon>Alphaproteobacteria</taxon>
        <taxon>Hyphomicrobiales</taxon>
        <taxon>Aurantimonadaceae</taxon>
        <taxon>Aureimonas</taxon>
    </lineage>
</organism>
<comment type="similarity">
    <text evidence="3 19">In the N-terminal section; belongs to the NnrE/AIBP family.</text>
</comment>
<dbReference type="GO" id="GO:0046872">
    <property type="term" value="F:metal ion binding"/>
    <property type="evidence" value="ECO:0007669"/>
    <property type="project" value="UniProtKB-UniRule"/>
</dbReference>
<proteinExistence type="inferred from homology"/>
<evidence type="ECO:0000256" key="16">
    <source>
        <dbReference type="ARBA" id="ARBA00049209"/>
    </source>
</evidence>
<evidence type="ECO:0000256" key="13">
    <source>
        <dbReference type="ARBA" id="ARBA00023268"/>
    </source>
</evidence>
<dbReference type="GO" id="GO:0016301">
    <property type="term" value="F:kinase activity"/>
    <property type="evidence" value="ECO:0007669"/>
    <property type="project" value="UniProtKB-KW"/>
</dbReference>
<dbReference type="SUPFAM" id="SSF53613">
    <property type="entry name" value="Ribokinase-like"/>
    <property type="match status" value="1"/>
</dbReference>
<evidence type="ECO:0000256" key="14">
    <source>
        <dbReference type="ARBA" id="ARBA00025153"/>
    </source>
</evidence>
<evidence type="ECO:0000256" key="1">
    <source>
        <dbReference type="ARBA" id="ARBA00000013"/>
    </source>
</evidence>
<comment type="subunit">
    <text evidence="17">Homotetramer.</text>
</comment>
<dbReference type="GO" id="GO:0052856">
    <property type="term" value="F:NAD(P)HX epimerase activity"/>
    <property type="evidence" value="ECO:0007669"/>
    <property type="project" value="UniProtKB-UniRule"/>
</dbReference>
<keyword evidence="9 18" id="KW-0630">Potassium</keyword>
<dbReference type="EMBL" id="LC066377">
    <property type="protein sequence ID" value="BAT28487.1"/>
    <property type="molecule type" value="Genomic_DNA"/>
</dbReference>
<evidence type="ECO:0000259" key="21">
    <source>
        <dbReference type="PROSITE" id="PS51385"/>
    </source>
</evidence>
<evidence type="ECO:0000256" key="10">
    <source>
        <dbReference type="ARBA" id="ARBA00023027"/>
    </source>
</evidence>
<feature type="binding site" evidence="17">
    <location>
        <position position="364"/>
    </location>
    <ligand>
        <name>(6S)-NADPHX</name>
        <dbReference type="ChEBI" id="CHEBI:64076"/>
    </ligand>
</feature>
<dbReference type="AlphaFoldDB" id="A0A0P0Z387"/>
<keyword evidence="7 17" id="KW-0067">ATP-binding</keyword>
<feature type="binding site" evidence="18">
    <location>
        <position position="112"/>
    </location>
    <ligand>
        <name>K(+)</name>
        <dbReference type="ChEBI" id="CHEBI:29103"/>
    </ligand>
</feature>
<keyword evidence="8 17" id="KW-0521">NADP</keyword>
<dbReference type="GO" id="GO:0110051">
    <property type="term" value="P:metabolite repair"/>
    <property type="evidence" value="ECO:0007669"/>
    <property type="project" value="TreeGrafter"/>
</dbReference>
<evidence type="ECO:0000313" key="22">
    <source>
        <dbReference type="EMBL" id="BAT28487.1"/>
    </source>
</evidence>
<sequence>MLTPQEMAQADDIAANLGAGSFPLMQRAAQAVAERAKALSAGGSIAVLAGPGNNGGDAILAASILAEEGRDVRLFLHVSPKRGDAAQALKIQGGRFAALGDFDPSDHVLAIDGLFGAGLDRPLEGIYAAAVERLAASGLPILAIDLPSGVDGTTGSILGTAAPATETITFFRRKPAHLLEPGASLCGRLHVADIGIPDLVLDRIDPQLAANHPAIWADRLSVPARAAHKYARGHAVVFSGGHSHTGAARLAAMAALRGGAGLVTLMSPGSALAVNAAQLTAIMLRRCDDAEQLAGHLSDTRLNAFVLGPGFGIGPDARSYARGILQAGRALVLDADGISSFADHAADLFQLGAAAPDHLVLTPHMGEFTRLFPQDAAEQNAGKVEMARRAARQSGAVIVLKGSDTVIAAPDGRALINETGTPALATAGTGDVLAGLVGAQLANGVPAFEAAAAAVWLHGVAARLHGPGLIAEDLPGQMPRAISALYSLCGFSLPGWPA</sequence>
<evidence type="ECO:0000259" key="20">
    <source>
        <dbReference type="PROSITE" id="PS51383"/>
    </source>
</evidence>
<comment type="catalytic activity">
    <reaction evidence="1 18 19">
        <text>(6R)-NADHX = (6S)-NADHX</text>
        <dbReference type="Rhea" id="RHEA:32215"/>
        <dbReference type="ChEBI" id="CHEBI:64074"/>
        <dbReference type="ChEBI" id="CHEBI:64075"/>
        <dbReference type="EC" id="5.1.99.6"/>
    </reaction>
</comment>
<dbReference type="Pfam" id="PF03853">
    <property type="entry name" value="YjeF_N"/>
    <property type="match status" value="1"/>
</dbReference>
<keyword evidence="12 17" id="KW-0456">Lyase</keyword>
<feature type="binding site" evidence="18">
    <location>
        <position position="54"/>
    </location>
    <ligand>
        <name>K(+)</name>
        <dbReference type="ChEBI" id="CHEBI:29103"/>
    </ligand>
</feature>
<dbReference type="InterPro" id="IPR000631">
    <property type="entry name" value="CARKD"/>
</dbReference>
<dbReference type="EC" id="5.1.99.6" evidence="19"/>
<evidence type="ECO:0000256" key="5">
    <source>
        <dbReference type="ARBA" id="ARBA00022723"/>
    </source>
</evidence>
<dbReference type="Pfam" id="PF01256">
    <property type="entry name" value="Carb_kinase"/>
    <property type="match status" value="1"/>
</dbReference>
<feature type="binding site" evidence="18">
    <location>
        <position position="127"/>
    </location>
    <ligand>
        <name>(6S)-NADPHX</name>
        <dbReference type="ChEBI" id="CHEBI:64076"/>
    </ligand>
</feature>
<evidence type="ECO:0000256" key="3">
    <source>
        <dbReference type="ARBA" id="ARBA00006001"/>
    </source>
</evidence>
<dbReference type="EC" id="4.2.1.136" evidence="19"/>
<evidence type="ECO:0000256" key="11">
    <source>
        <dbReference type="ARBA" id="ARBA00023235"/>
    </source>
</evidence>
<comment type="function">
    <text evidence="17">Catalyzes the dehydration of the S-form of NAD(P)HX at the expense of ADP, which is converted to AMP. Together with NAD(P)HX epimerase, which catalyzes the epimerization of the S- and R-forms, the enzyme allows the repair of both epimers of NAD(P)HX, a damaged form of NAD(P)H that is a result of enzymatic or heat-dependent hydration.</text>
</comment>
<dbReference type="NCBIfam" id="TIGR00196">
    <property type="entry name" value="yjeF_cterm"/>
    <property type="match status" value="1"/>
</dbReference>